<dbReference type="PANTHER" id="PTHR46344">
    <property type="entry name" value="OS02G0202900 PROTEIN"/>
    <property type="match status" value="1"/>
</dbReference>
<dbReference type="InterPro" id="IPR006652">
    <property type="entry name" value="Kelch_1"/>
</dbReference>
<evidence type="ECO:0000313" key="4">
    <source>
        <dbReference type="EMBL" id="WZN65809.1"/>
    </source>
</evidence>
<organism evidence="4 5">
    <name type="scientific">Chloropicon roscoffensis</name>
    <dbReference type="NCBI Taxonomy" id="1461544"/>
    <lineage>
        <taxon>Eukaryota</taxon>
        <taxon>Viridiplantae</taxon>
        <taxon>Chlorophyta</taxon>
        <taxon>Chloropicophyceae</taxon>
        <taxon>Chloropicales</taxon>
        <taxon>Chloropicaceae</taxon>
        <taxon>Chloropicon</taxon>
    </lineage>
</organism>
<sequence>MDEEHLRRLAVTRLTPSRVGVGDRVILLTAARGQPSGSGRVDEDDVDVDRKFGTVEQVFCNGRLAAVRCRTPARKVYPISYTESTVVVPLSCCFDLDSRACREEFLCHCVERLLCVKRLLCSKLGDRDEIFLEISRHLVDHSQSLVVFSGYRQKTFDNVFCRHFSARRNYWLQNTKMPSSRIDAAVMLPSAGVVVFAGGVDDHPSVGSPLKTVVSYDTLTGEWSKLPSLNIRRHGCCGADCSGKLFVFGGAYAEAASARSARSEDGEDERDALPFFEHLDLASATERAPPQSSAGGCWTPGTREHRGMETTDRLFASCGVVGGKIVLAGGEIPRASSSVRNRYTFEYRLVRVFEVVRDCEIFDPATMEFAPAPSMGDARVGAAFCVWGGKLVVAGGQDEHKQSLRTVEAFDGENWTRLPDLNQSRFHASMAVWNGVLTIVGGSYEENQHSFSPGKLPQVLFTNKVEQFSEEQNKWVVCHNLRMPLAFHACVAASLSMADL</sequence>
<keyword evidence="1" id="KW-0880">Kelch repeat</keyword>
<keyword evidence="5" id="KW-1185">Reference proteome</keyword>
<reference evidence="4 5" key="1">
    <citation type="submission" date="2024-03" db="EMBL/GenBank/DDBJ databases">
        <title>Complete genome sequence of the green alga Chloropicon roscoffensis RCC1871.</title>
        <authorList>
            <person name="Lemieux C."/>
            <person name="Pombert J.-F."/>
            <person name="Otis C."/>
            <person name="Turmel M."/>
        </authorList>
    </citation>
    <scope>NUCLEOTIDE SEQUENCE [LARGE SCALE GENOMIC DNA]</scope>
    <source>
        <strain evidence="4 5">RCC1871</strain>
    </source>
</reference>
<evidence type="ECO:0000313" key="5">
    <source>
        <dbReference type="Proteomes" id="UP001472866"/>
    </source>
</evidence>
<dbReference type="InterPro" id="IPR011043">
    <property type="entry name" value="Gal_Oxase/kelch_b-propeller"/>
</dbReference>
<accession>A0AAX4PJF2</accession>
<dbReference type="SUPFAM" id="SSF50965">
    <property type="entry name" value="Galactose oxidase, central domain"/>
    <property type="match status" value="1"/>
</dbReference>
<dbReference type="Gene3D" id="2.120.10.80">
    <property type="entry name" value="Kelch-type beta propeller"/>
    <property type="match status" value="2"/>
</dbReference>
<dbReference type="Proteomes" id="UP001472866">
    <property type="component" value="Chromosome 13"/>
</dbReference>
<gene>
    <name evidence="4" type="ORF">HKI87_13g73710</name>
</gene>
<dbReference type="AlphaFoldDB" id="A0AAX4PJF2"/>
<dbReference type="Pfam" id="PF01344">
    <property type="entry name" value="Kelch_1"/>
    <property type="match status" value="2"/>
</dbReference>
<keyword evidence="2" id="KW-0677">Repeat</keyword>
<name>A0AAX4PJF2_9CHLO</name>
<protein>
    <submittedName>
        <fullName evidence="4">Uncharacterized protein</fullName>
    </submittedName>
</protein>
<dbReference type="InterPro" id="IPR015915">
    <property type="entry name" value="Kelch-typ_b-propeller"/>
</dbReference>
<evidence type="ECO:0000256" key="2">
    <source>
        <dbReference type="ARBA" id="ARBA00022737"/>
    </source>
</evidence>
<evidence type="ECO:0000256" key="3">
    <source>
        <dbReference type="SAM" id="MobiDB-lite"/>
    </source>
</evidence>
<dbReference type="SMART" id="SM00612">
    <property type="entry name" value="Kelch"/>
    <property type="match status" value="4"/>
</dbReference>
<dbReference type="PANTHER" id="PTHR46344:SF27">
    <property type="entry name" value="KELCH REPEAT SUPERFAMILY PROTEIN"/>
    <property type="match status" value="1"/>
</dbReference>
<feature type="region of interest" description="Disordered" evidence="3">
    <location>
        <begin position="284"/>
        <end position="303"/>
    </location>
</feature>
<evidence type="ECO:0000256" key="1">
    <source>
        <dbReference type="ARBA" id="ARBA00022441"/>
    </source>
</evidence>
<proteinExistence type="predicted"/>
<dbReference type="EMBL" id="CP151513">
    <property type="protein sequence ID" value="WZN65809.1"/>
    <property type="molecule type" value="Genomic_DNA"/>
</dbReference>